<organism evidence="2 3">
    <name type="scientific">Agrobacterium tumefaciens str. Kerr 14</name>
    <dbReference type="NCBI Taxonomy" id="1183424"/>
    <lineage>
        <taxon>Bacteria</taxon>
        <taxon>Pseudomonadati</taxon>
        <taxon>Pseudomonadota</taxon>
        <taxon>Alphaproteobacteria</taxon>
        <taxon>Hyphomicrobiales</taxon>
        <taxon>Rhizobiaceae</taxon>
        <taxon>Rhizobium/Agrobacterium group</taxon>
        <taxon>Agrobacterium</taxon>
        <taxon>Agrobacterium tumefaciens complex</taxon>
    </lineage>
</organism>
<accession>A0A1S7SAH6</accession>
<protein>
    <submittedName>
        <fullName evidence="2">Uncharacterized protein</fullName>
    </submittedName>
</protein>
<feature type="compositionally biased region" description="Basic and acidic residues" evidence="1">
    <location>
        <begin position="20"/>
        <end position="34"/>
    </location>
</feature>
<gene>
    <name evidence="2" type="ORF">AGR4C_pa50031</name>
</gene>
<evidence type="ECO:0000256" key="1">
    <source>
        <dbReference type="SAM" id="MobiDB-lite"/>
    </source>
</evidence>
<proteinExistence type="predicted"/>
<feature type="region of interest" description="Disordered" evidence="1">
    <location>
        <begin position="1"/>
        <end position="59"/>
    </location>
</feature>
<feature type="compositionally biased region" description="Acidic residues" evidence="1">
    <location>
        <begin position="9"/>
        <end position="19"/>
    </location>
</feature>
<dbReference type="Proteomes" id="UP000191897">
    <property type="component" value="Unassembled WGS sequence"/>
</dbReference>
<name>A0A1S7SAH6_AGRTU</name>
<dbReference type="AlphaFoldDB" id="A0A1S7SAH6"/>
<evidence type="ECO:0000313" key="2">
    <source>
        <dbReference type="EMBL" id="CUX65499.1"/>
    </source>
</evidence>
<sequence>MNRDRCTEASEDSETTDIEDGSRRDVSAPKEKPRAGKRRARNDQSIIQKHPGPTDAEWERIVKTYQDSRGKKPQPGARLRFEMCLTRRESDCSYDRVVRFYGMNDETTRTLKRWEQDGSPWRKLLDQWESEQISHAEGEIPEDRVYSDRDTLCDEVAMRFLENPELACALEKIVNGTPSQERTALAADEEGRTPEELAQVVAARLRENPDLVLPFVKTFGSLSYNIQ</sequence>
<evidence type="ECO:0000313" key="3">
    <source>
        <dbReference type="Proteomes" id="UP000191897"/>
    </source>
</evidence>
<reference evidence="2 3" key="1">
    <citation type="submission" date="2016-01" db="EMBL/GenBank/DDBJ databases">
        <authorList>
            <person name="Oliw E.H."/>
        </authorList>
    </citation>
    <scope>NUCLEOTIDE SEQUENCE [LARGE SCALE GENOMIC DNA]</scope>
    <source>
        <strain evidence="2 3">Kerr 14</strain>
    </source>
</reference>
<dbReference type="EMBL" id="FBWC01000036">
    <property type="protein sequence ID" value="CUX65499.1"/>
    <property type="molecule type" value="Genomic_DNA"/>
</dbReference>